<dbReference type="Proteomes" id="UP001139451">
    <property type="component" value="Unassembled WGS sequence"/>
</dbReference>
<proteinExistence type="predicted"/>
<reference evidence="1" key="1">
    <citation type="submission" date="2022-05" db="EMBL/GenBank/DDBJ databases">
        <title>Sphingomonas sp. strain MG17 Genome sequencing and assembly.</title>
        <authorList>
            <person name="Kim I."/>
        </authorList>
    </citation>
    <scope>NUCLEOTIDE SEQUENCE</scope>
    <source>
        <strain evidence="1">MG17</strain>
    </source>
</reference>
<dbReference type="EMBL" id="JAMLDX010000008">
    <property type="protein sequence ID" value="MCP3731066.1"/>
    <property type="molecule type" value="Genomic_DNA"/>
</dbReference>
<name>A0A9X2KM45_9SPHN</name>
<evidence type="ECO:0000313" key="2">
    <source>
        <dbReference type="Proteomes" id="UP001139451"/>
    </source>
</evidence>
<accession>A0A9X2KM45</accession>
<sequence>MGQLLTPAQLRDLMADLLEGAAGGDASDWRAAIGPVEKHPLWSHTRCNWTVEPKGRRS</sequence>
<protein>
    <submittedName>
        <fullName evidence="1">Uncharacterized protein</fullName>
    </submittedName>
</protein>
<dbReference type="AlphaFoldDB" id="A0A9X2KM45"/>
<keyword evidence="2" id="KW-1185">Reference proteome</keyword>
<comment type="caution">
    <text evidence="1">The sequence shown here is derived from an EMBL/GenBank/DDBJ whole genome shotgun (WGS) entry which is preliminary data.</text>
</comment>
<organism evidence="1 2">
    <name type="scientific">Sphingomonas tagetis</name>
    <dbReference type="NCBI Taxonomy" id="2949092"/>
    <lineage>
        <taxon>Bacteria</taxon>
        <taxon>Pseudomonadati</taxon>
        <taxon>Pseudomonadota</taxon>
        <taxon>Alphaproteobacteria</taxon>
        <taxon>Sphingomonadales</taxon>
        <taxon>Sphingomonadaceae</taxon>
        <taxon>Sphingomonas</taxon>
    </lineage>
</organism>
<evidence type="ECO:0000313" key="1">
    <source>
        <dbReference type="EMBL" id="MCP3731066.1"/>
    </source>
</evidence>
<gene>
    <name evidence="1" type="ORF">M9978_11570</name>
</gene>
<dbReference type="RefSeq" id="WP_254293306.1">
    <property type="nucleotide sequence ID" value="NZ_JAMLDX010000008.1"/>
</dbReference>